<keyword evidence="1" id="KW-0732">Signal</keyword>
<keyword evidence="5" id="KW-1185">Reference proteome</keyword>
<evidence type="ECO:0000256" key="2">
    <source>
        <dbReference type="SAM" id="Phobius"/>
    </source>
</evidence>
<keyword evidence="2" id="KW-0812">Transmembrane</keyword>
<dbReference type="InterPro" id="IPR027385">
    <property type="entry name" value="Beta-barrel_OMP"/>
</dbReference>
<dbReference type="Gene3D" id="2.40.160.20">
    <property type="match status" value="1"/>
</dbReference>
<evidence type="ECO:0000313" key="4">
    <source>
        <dbReference type="EMBL" id="PZX43929.1"/>
    </source>
</evidence>
<reference evidence="4 5" key="1">
    <citation type="submission" date="2018-06" db="EMBL/GenBank/DDBJ databases">
        <title>Genomic Encyclopedia of Archaeal and Bacterial Type Strains, Phase II (KMG-II): from individual species to whole genera.</title>
        <authorList>
            <person name="Goeker M."/>
        </authorList>
    </citation>
    <scope>NUCLEOTIDE SEQUENCE [LARGE SCALE GENOMIC DNA]</scope>
    <source>
        <strain evidence="4 5">DSM 17205</strain>
    </source>
</reference>
<organism evidence="4 5">
    <name type="scientific">Nonlabens dokdonensis</name>
    <dbReference type="NCBI Taxonomy" id="328515"/>
    <lineage>
        <taxon>Bacteria</taxon>
        <taxon>Pseudomonadati</taxon>
        <taxon>Bacteroidota</taxon>
        <taxon>Flavobacteriia</taxon>
        <taxon>Flavobacteriales</taxon>
        <taxon>Flavobacteriaceae</taxon>
        <taxon>Nonlabens</taxon>
    </lineage>
</organism>
<evidence type="ECO:0000313" key="5">
    <source>
        <dbReference type="Proteomes" id="UP000248584"/>
    </source>
</evidence>
<dbReference type="InterPro" id="IPR011250">
    <property type="entry name" value="OMP/PagP_B-barrel"/>
</dbReference>
<dbReference type="SUPFAM" id="SSF56925">
    <property type="entry name" value="OMPA-like"/>
    <property type="match status" value="1"/>
</dbReference>
<feature type="transmembrane region" description="Helical" evidence="2">
    <location>
        <begin position="12"/>
        <end position="35"/>
    </location>
</feature>
<dbReference type="Pfam" id="PF13505">
    <property type="entry name" value="OMP_b-brl"/>
    <property type="match status" value="1"/>
</dbReference>
<feature type="domain" description="Outer membrane protein beta-barrel" evidence="3">
    <location>
        <begin position="45"/>
        <end position="209"/>
    </location>
</feature>
<protein>
    <submittedName>
        <fullName evidence="4">Opacity protein-like surface antigen</fullName>
    </submittedName>
</protein>
<evidence type="ECO:0000256" key="1">
    <source>
        <dbReference type="ARBA" id="ARBA00022729"/>
    </source>
</evidence>
<comment type="caution">
    <text evidence="4">The sequence shown here is derived from an EMBL/GenBank/DDBJ whole genome shotgun (WGS) entry which is preliminary data.</text>
</comment>
<proteinExistence type="predicted"/>
<name>A0ABX5Q1P0_9FLAO</name>
<keyword evidence="2" id="KW-0472">Membrane</keyword>
<gene>
    <name evidence="4" type="ORF">LX97_00934</name>
</gene>
<evidence type="ECO:0000259" key="3">
    <source>
        <dbReference type="Pfam" id="PF13505"/>
    </source>
</evidence>
<dbReference type="Proteomes" id="UP000248584">
    <property type="component" value="Unassembled WGS sequence"/>
</dbReference>
<accession>A0ABX5Q1P0</accession>
<dbReference type="EMBL" id="QKZR01000001">
    <property type="protein sequence ID" value="PZX43929.1"/>
    <property type="molecule type" value="Genomic_DNA"/>
</dbReference>
<keyword evidence="2" id="KW-1133">Transmembrane helix</keyword>
<sequence length="209" mass="23755">MSVRAIVENVLISKFILMLKNVFLSVMMMTCFLSFGQQSNFSLEANFPYTFGDNFVDEGYNGVADLGLKYRFAEYNALDLGASLNVGAFLRDDTRFDNSPEANGNAVIFQPRVYASFKVAGYPQWHPMIGLGYSIFAFHIEDQNFAGADFQENSSDDGINLNLAIAYDIYDEFYVQLQYDYVRLSARDVRKTPYNQNVNILKVGIGYRF</sequence>